<accession>A0A5M8XFF3</accession>
<keyword evidence="3" id="KW-0862">Zinc</keyword>
<name>A0A5M8XFF3_LEUME</name>
<dbReference type="GO" id="GO:0008270">
    <property type="term" value="F:zinc ion binding"/>
    <property type="evidence" value="ECO:0007669"/>
    <property type="project" value="UniProtKB-KW"/>
</dbReference>
<evidence type="ECO:0000259" key="4">
    <source>
        <dbReference type="Pfam" id="PF05495"/>
    </source>
</evidence>
<dbReference type="AlphaFoldDB" id="A0A5M8XFF3"/>
<keyword evidence="1" id="KW-0479">Metal-binding</keyword>
<evidence type="ECO:0000313" key="6">
    <source>
        <dbReference type="Proteomes" id="UP000469952"/>
    </source>
</evidence>
<dbReference type="EMBL" id="WIPA01000001">
    <property type="protein sequence ID" value="MQR25729.1"/>
    <property type="molecule type" value="Genomic_DNA"/>
</dbReference>
<evidence type="ECO:0000256" key="1">
    <source>
        <dbReference type="ARBA" id="ARBA00022723"/>
    </source>
</evidence>
<feature type="domain" description="CHY-type" evidence="4">
    <location>
        <begin position="13"/>
        <end position="68"/>
    </location>
</feature>
<proteinExistence type="predicted"/>
<sequence length="101" mass="11625">MIKGINLDQQGRCKHWHTDVDVVANRCAKCRKYYACYLCHDALNTHPFVPVSLDTEETAVCCGVCLHQMTPAQYLHAHYQCPKCHHLFNAQCALHKNTYFC</sequence>
<keyword evidence="2" id="KW-0863">Zinc-finger</keyword>
<gene>
    <name evidence="5" type="ORF">GFV13_00230</name>
</gene>
<dbReference type="RefSeq" id="WP_014324379.1">
    <property type="nucleotide sequence ID" value="NZ_AP017936.1"/>
</dbReference>
<evidence type="ECO:0000313" key="5">
    <source>
        <dbReference type="EMBL" id="MQR25729.1"/>
    </source>
</evidence>
<protein>
    <recommendedName>
        <fullName evidence="4">CHY-type domain-containing protein</fullName>
    </recommendedName>
</protein>
<dbReference type="Proteomes" id="UP000469952">
    <property type="component" value="Unassembled WGS sequence"/>
</dbReference>
<comment type="caution">
    <text evidence="5">The sequence shown here is derived from an EMBL/GenBank/DDBJ whole genome shotgun (WGS) entry which is preliminary data.</text>
</comment>
<evidence type="ECO:0000256" key="3">
    <source>
        <dbReference type="ARBA" id="ARBA00022833"/>
    </source>
</evidence>
<organism evidence="5 6">
    <name type="scientific">Leuconostoc mesenteroides</name>
    <dbReference type="NCBI Taxonomy" id="1245"/>
    <lineage>
        <taxon>Bacteria</taxon>
        <taxon>Bacillati</taxon>
        <taxon>Bacillota</taxon>
        <taxon>Bacilli</taxon>
        <taxon>Lactobacillales</taxon>
        <taxon>Lactobacillaceae</taxon>
        <taxon>Leuconostoc</taxon>
    </lineage>
</organism>
<dbReference type="PIRSF" id="PIRSF017292">
    <property type="entry name" value="UCP017292_Znf_CHY"/>
    <property type="match status" value="1"/>
</dbReference>
<dbReference type="InterPro" id="IPR016694">
    <property type="entry name" value="UCP017292"/>
</dbReference>
<dbReference type="InterPro" id="IPR008913">
    <property type="entry name" value="Znf_CHY"/>
</dbReference>
<dbReference type="SUPFAM" id="SSF161219">
    <property type="entry name" value="CHY zinc finger-like"/>
    <property type="match status" value="1"/>
</dbReference>
<dbReference type="InterPro" id="IPR037274">
    <property type="entry name" value="Znf_CHY_sf"/>
</dbReference>
<reference evidence="5 6" key="1">
    <citation type="submission" date="2019-10" db="EMBL/GenBank/DDBJ databases">
        <title>WGS of Leuconostoc mesenteroides.</title>
        <authorList>
            <person name="Melo Bolivar J."/>
            <person name="Marino-Ramirez L."/>
            <person name="Villamil Diaz L.M."/>
        </authorList>
    </citation>
    <scope>NUCLEOTIDE SEQUENCE [LARGE SCALE GENOMIC DNA]</scope>
    <source>
        <strain evidence="5 6">M11</strain>
    </source>
</reference>
<dbReference type="Pfam" id="PF05495">
    <property type="entry name" value="zf-CHY"/>
    <property type="match status" value="1"/>
</dbReference>
<evidence type="ECO:0000256" key="2">
    <source>
        <dbReference type="ARBA" id="ARBA00022771"/>
    </source>
</evidence>